<keyword evidence="3" id="KW-1185">Reference proteome</keyword>
<organism evidence="2 3">
    <name type="scientific">Eumeta variegata</name>
    <name type="common">Bagworm moth</name>
    <name type="synonym">Eumeta japonica</name>
    <dbReference type="NCBI Taxonomy" id="151549"/>
    <lineage>
        <taxon>Eukaryota</taxon>
        <taxon>Metazoa</taxon>
        <taxon>Ecdysozoa</taxon>
        <taxon>Arthropoda</taxon>
        <taxon>Hexapoda</taxon>
        <taxon>Insecta</taxon>
        <taxon>Pterygota</taxon>
        <taxon>Neoptera</taxon>
        <taxon>Endopterygota</taxon>
        <taxon>Lepidoptera</taxon>
        <taxon>Glossata</taxon>
        <taxon>Ditrysia</taxon>
        <taxon>Tineoidea</taxon>
        <taxon>Psychidae</taxon>
        <taxon>Oiketicinae</taxon>
        <taxon>Eumeta</taxon>
    </lineage>
</organism>
<dbReference type="Proteomes" id="UP000299102">
    <property type="component" value="Unassembled WGS sequence"/>
</dbReference>
<evidence type="ECO:0000313" key="2">
    <source>
        <dbReference type="EMBL" id="GBP38864.1"/>
    </source>
</evidence>
<dbReference type="AlphaFoldDB" id="A0A4C1VLX6"/>
<feature type="region of interest" description="Disordered" evidence="1">
    <location>
        <begin position="1"/>
        <end position="41"/>
    </location>
</feature>
<reference evidence="2 3" key="1">
    <citation type="journal article" date="2019" name="Commun. Biol.">
        <title>The bagworm genome reveals a unique fibroin gene that provides high tensile strength.</title>
        <authorList>
            <person name="Kono N."/>
            <person name="Nakamura H."/>
            <person name="Ohtoshi R."/>
            <person name="Tomita M."/>
            <person name="Numata K."/>
            <person name="Arakawa K."/>
        </authorList>
    </citation>
    <scope>NUCLEOTIDE SEQUENCE [LARGE SCALE GENOMIC DNA]</scope>
</reference>
<evidence type="ECO:0000256" key="1">
    <source>
        <dbReference type="SAM" id="MobiDB-lite"/>
    </source>
</evidence>
<accession>A0A4C1VLX6</accession>
<comment type="caution">
    <text evidence="2">The sequence shown here is derived from an EMBL/GenBank/DDBJ whole genome shotgun (WGS) entry which is preliminary data.</text>
</comment>
<protein>
    <submittedName>
        <fullName evidence="2">Uncharacterized protein</fullName>
    </submittedName>
</protein>
<proteinExistence type="predicted"/>
<sequence length="115" mass="12955">MAKSCRVNRFPDLSQDSGDLDSGCSSDPDPTPLKSPYDPVFNLDSNPDTETDLHLHLNTNADVHPDPVLMLVSAIHLLRRHYLMLIKLAQWTLFCPFAVGRLRMQYVLVAPPAWI</sequence>
<feature type="compositionally biased region" description="Low complexity" evidence="1">
    <location>
        <begin position="11"/>
        <end position="28"/>
    </location>
</feature>
<dbReference type="EMBL" id="BGZK01000355">
    <property type="protein sequence ID" value="GBP38864.1"/>
    <property type="molecule type" value="Genomic_DNA"/>
</dbReference>
<name>A0A4C1VLX6_EUMVA</name>
<evidence type="ECO:0000313" key="3">
    <source>
        <dbReference type="Proteomes" id="UP000299102"/>
    </source>
</evidence>
<gene>
    <name evidence="2" type="ORF">EVAR_32380_1</name>
</gene>